<dbReference type="GO" id="GO:0045275">
    <property type="term" value="C:respiratory chain complex III"/>
    <property type="evidence" value="ECO:0007669"/>
    <property type="project" value="InterPro"/>
</dbReference>
<evidence type="ECO:0000256" key="16">
    <source>
        <dbReference type="ARBA" id="ARBA00023136"/>
    </source>
</evidence>
<reference evidence="23" key="1">
    <citation type="journal article" date="2015" name="Mol. Phylogenet. Evol.">
        <title>Mitogenomics of 'Old World Acraea' butterflies reveals a highly divergent 'Bematistes'.</title>
        <authorList>
            <person name="Timmermans M.J."/>
            <person name="Lees D.C."/>
            <person name="Thompson M.J."/>
            <person name="Safian S."/>
            <person name="Brattstrom O."/>
        </authorList>
    </citation>
    <scope>NUCLEOTIDE SEQUENCE</scope>
</reference>
<dbReference type="InterPro" id="IPR048260">
    <property type="entry name" value="Cytochrome_b_C_euk/bac"/>
</dbReference>
<keyword evidence="14" id="KW-0830">Ubiquinone</keyword>
<evidence type="ECO:0000256" key="18">
    <source>
        <dbReference type="PIRSR" id="PIRSR038885-1"/>
    </source>
</evidence>
<dbReference type="CTD" id="4519"/>
<geneLocation type="mitochondrion" evidence="23"/>
<dbReference type="GO" id="GO:0005743">
    <property type="term" value="C:mitochondrial inner membrane"/>
    <property type="evidence" value="ECO:0007669"/>
    <property type="project" value="UniProtKB-SubCell"/>
</dbReference>
<evidence type="ECO:0000313" key="23">
    <source>
        <dbReference type="EMBL" id="AMJ17328.1"/>
    </source>
</evidence>
<feature type="transmembrane region" description="Helical" evidence="20">
    <location>
        <begin position="322"/>
        <end position="343"/>
    </location>
</feature>
<dbReference type="CDD" id="cd00284">
    <property type="entry name" value="Cytochrome_b_N"/>
    <property type="match status" value="1"/>
</dbReference>
<feature type="transmembrane region" description="Helical" evidence="20">
    <location>
        <begin position="143"/>
        <end position="170"/>
    </location>
</feature>
<dbReference type="InterPro" id="IPR036150">
    <property type="entry name" value="Cyt_b/b6_C_sf"/>
</dbReference>
<keyword evidence="16 20" id="KW-0472">Membrane</keyword>
<evidence type="ECO:0000256" key="5">
    <source>
        <dbReference type="ARBA" id="ARBA00022448"/>
    </source>
</evidence>
<keyword evidence="12 20" id="KW-1133">Transmembrane helix</keyword>
<dbReference type="InterPro" id="IPR005797">
    <property type="entry name" value="Cyt_b/b6_N"/>
</dbReference>
<keyword evidence="9 19" id="KW-0479">Metal-binding</keyword>
<evidence type="ECO:0000256" key="1">
    <source>
        <dbReference type="ARBA" id="ARBA00002566"/>
    </source>
</evidence>
<comment type="cofactor">
    <cofactor evidence="19">
        <name>heme</name>
        <dbReference type="ChEBI" id="CHEBI:30413"/>
    </cofactor>
    <text evidence="19">Binds 2 heme groups non-covalently.</text>
</comment>
<comment type="subcellular location">
    <subcellularLocation>
        <location evidence="2">Mitochondrion inner membrane</location>
        <topology evidence="2">Multi-pass membrane protein</topology>
    </subcellularLocation>
</comment>
<reference evidence="23" key="2">
    <citation type="submission" date="2015-08" db="EMBL/GenBank/DDBJ databases">
        <authorList>
            <person name="Babu N.S."/>
            <person name="Beckwith C.J."/>
            <person name="Beseler K.G."/>
            <person name="Brison A."/>
            <person name="Carone J.V."/>
            <person name="Caskin T.P."/>
            <person name="Diamond M."/>
            <person name="Durham M.E."/>
            <person name="Foxe J.M."/>
            <person name="Go M."/>
            <person name="Henderson B.A."/>
            <person name="Jones I.B."/>
            <person name="McGettigan J.A."/>
            <person name="Micheletti S.J."/>
            <person name="Nasrallah M.E."/>
            <person name="Ortiz D."/>
            <person name="Piller C.R."/>
            <person name="Privatt S.R."/>
            <person name="Schneider S.L."/>
            <person name="Sharp S."/>
            <person name="Smith T.C."/>
            <person name="Stanton J.D."/>
            <person name="Ullery H.E."/>
            <person name="Wilson R.J."/>
            <person name="Serrano M.G."/>
            <person name="Buck G."/>
            <person name="Lee V."/>
            <person name="Wang Y."/>
            <person name="Carvalho R."/>
            <person name="Voegtly L."/>
            <person name="Shi R."/>
            <person name="Duckworth R."/>
            <person name="Johnson A."/>
            <person name="Loviza R."/>
            <person name="Walstead R."/>
            <person name="Shah Z."/>
            <person name="Kiflezghi M."/>
            <person name="Wade K."/>
            <person name="Ball S.L."/>
            <person name="Bradley K.W."/>
            <person name="Asai D.J."/>
            <person name="Bowman C.A."/>
            <person name="Russell D.A."/>
            <person name="Pope W.H."/>
            <person name="Jacobs-Sera D."/>
            <person name="Hendrix R.W."/>
            <person name="Hatfull G.F."/>
        </authorList>
    </citation>
    <scope>NUCLEOTIDE SEQUENCE</scope>
</reference>
<keyword evidence="7 20" id="KW-0679">Respiratory chain</keyword>
<dbReference type="GeneID" id="26899806"/>
<evidence type="ECO:0000256" key="15">
    <source>
        <dbReference type="ARBA" id="ARBA00023128"/>
    </source>
</evidence>
<feature type="domain" description="Cytochrome b/b6 C-terminal region profile" evidence="22">
    <location>
        <begin position="214"/>
        <end position="382"/>
    </location>
</feature>
<feature type="transmembrane region" description="Helical" evidence="20">
    <location>
        <begin position="349"/>
        <end position="368"/>
    </location>
</feature>
<evidence type="ECO:0000256" key="17">
    <source>
        <dbReference type="ARBA" id="ARBA00061233"/>
    </source>
</evidence>
<dbReference type="InterPro" id="IPR005798">
    <property type="entry name" value="Cyt_b/b6_C"/>
</dbReference>
<keyword evidence="11 20" id="KW-0249">Electron transport</keyword>
<feature type="binding site" description="axial binding residue" evidence="19">
    <location>
        <position position="87"/>
    </location>
    <ligand>
        <name>heme b</name>
        <dbReference type="ChEBI" id="CHEBI:60344"/>
        <label>b562</label>
    </ligand>
    <ligandPart>
        <name>Fe</name>
        <dbReference type="ChEBI" id="CHEBI:18248"/>
    </ligandPart>
</feature>
<evidence type="ECO:0000256" key="14">
    <source>
        <dbReference type="ARBA" id="ARBA00023075"/>
    </source>
</evidence>
<feature type="transmembrane region" description="Helical" evidence="20">
    <location>
        <begin position="291"/>
        <end position="310"/>
    </location>
</feature>
<accession>A0A140CVK4</accession>
<keyword evidence="6 19" id="KW-0349">Heme</keyword>
<feature type="binding site" description="axial binding residue" evidence="19">
    <location>
        <position position="101"/>
    </location>
    <ligand>
        <name>heme b</name>
        <dbReference type="ChEBI" id="CHEBI:60344"/>
        <label>b566</label>
    </ligand>
    <ligandPart>
        <name>Fe</name>
        <dbReference type="ChEBI" id="CHEBI:18248"/>
    </ligandPart>
</feature>
<dbReference type="SUPFAM" id="SSF81648">
    <property type="entry name" value="a domain/subunit of cytochrome bc1 complex (Ubiquinol-cytochrome c reductase)"/>
    <property type="match status" value="1"/>
</dbReference>
<dbReference type="GO" id="GO:0016491">
    <property type="term" value="F:oxidoreductase activity"/>
    <property type="evidence" value="ECO:0007669"/>
    <property type="project" value="UniProtKB-UniRule"/>
</dbReference>
<dbReference type="SUPFAM" id="SSF81342">
    <property type="entry name" value="Transmembrane di-heme cytochromes"/>
    <property type="match status" value="1"/>
</dbReference>
<evidence type="ECO:0000259" key="22">
    <source>
        <dbReference type="PROSITE" id="PS51003"/>
    </source>
</evidence>
<keyword evidence="15 20" id="KW-0496">Mitochondrion</keyword>
<dbReference type="GO" id="GO:0008121">
    <property type="term" value="F:quinol-cytochrome-c reductase activity"/>
    <property type="evidence" value="ECO:0007669"/>
    <property type="project" value="InterPro"/>
</dbReference>
<keyword evidence="8 20" id="KW-0812">Transmembrane</keyword>
<dbReference type="PROSITE" id="PS51003">
    <property type="entry name" value="CYTB_CTER"/>
    <property type="match status" value="1"/>
</dbReference>
<feature type="binding site" evidence="18">
    <location>
        <position position="205"/>
    </location>
    <ligand>
        <name>a ubiquinone</name>
        <dbReference type="ChEBI" id="CHEBI:16389"/>
    </ligand>
</feature>
<dbReference type="CDD" id="cd00290">
    <property type="entry name" value="cytochrome_b_C"/>
    <property type="match status" value="1"/>
</dbReference>
<dbReference type="InterPro" id="IPR027387">
    <property type="entry name" value="Cytb/b6-like_sf"/>
</dbReference>
<comment type="similarity">
    <text evidence="17 20">Belongs to the cytochrome b family.</text>
</comment>
<comment type="function">
    <text evidence="1 20">Component of the ubiquinol-cytochrome c reductase complex (complex III or cytochrome b-c1 complex) that is part of the mitochondrial respiratory chain. The b-c1 complex mediates electron transfer from ubiquinol to cytochrome c. Contributes to the generation of a proton gradient across the mitochondrial membrane that is then used for ATP synthesis.</text>
</comment>
<dbReference type="RefSeq" id="YP_009236871.1">
    <property type="nucleotide sequence ID" value="NC_029514.1"/>
</dbReference>
<dbReference type="Gene3D" id="1.20.810.10">
    <property type="entry name" value="Cytochrome Bc1 Complex, Chain C"/>
    <property type="match status" value="1"/>
</dbReference>
<name>A0A140CVK4_9NEOP</name>
<feature type="transmembrane region" description="Helical" evidence="20">
    <location>
        <begin position="81"/>
        <end position="103"/>
    </location>
</feature>
<feature type="domain" description="Cytochrome b/b6 N-terminal region profile" evidence="21">
    <location>
        <begin position="4"/>
        <end position="213"/>
    </location>
</feature>
<evidence type="ECO:0000256" key="9">
    <source>
        <dbReference type="ARBA" id="ARBA00022723"/>
    </source>
</evidence>
<evidence type="ECO:0000259" key="21">
    <source>
        <dbReference type="PROSITE" id="PS51002"/>
    </source>
</evidence>
<dbReference type="PANTHER" id="PTHR19271:SF16">
    <property type="entry name" value="CYTOCHROME B"/>
    <property type="match status" value="1"/>
</dbReference>
<feature type="transmembrane region" description="Helical" evidence="20">
    <location>
        <begin position="115"/>
        <end position="137"/>
    </location>
</feature>
<dbReference type="AlphaFoldDB" id="A0A140CVK4"/>
<dbReference type="InterPro" id="IPR016174">
    <property type="entry name" value="Di-haem_cyt_TM"/>
</dbReference>
<feature type="binding site" description="axial binding residue" evidence="19">
    <location>
        <position position="186"/>
    </location>
    <ligand>
        <name>heme b</name>
        <dbReference type="ChEBI" id="CHEBI:60344"/>
        <label>b562</label>
    </ligand>
    <ligandPart>
        <name>Fe</name>
        <dbReference type="ChEBI" id="CHEBI:18248"/>
    </ligandPart>
</feature>
<evidence type="ECO:0000256" key="10">
    <source>
        <dbReference type="ARBA" id="ARBA00022792"/>
    </source>
</evidence>
<protein>
    <recommendedName>
        <fullName evidence="4 20">Cytochrome b</fullName>
    </recommendedName>
</protein>
<dbReference type="InterPro" id="IPR030689">
    <property type="entry name" value="Cytochrome_b"/>
</dbReference>
<feature type="transmembrane region" description="Helical" evidence="20">
    <location>
        <begin position="182"/>
        <end position="203"/>
    </location>
</feature>
<evidence type="ECO:0000256" key="12">
    <source>
        <dbReference type="ARBA" id="ARBA00022989"/>
    </source>
</evidence>
<evidence type="ECO:0000256" key="20">
    <source>
        <dbReference type="RuleBase" id="RU362117"/>
    </source>
</evidence>
<comment type="cofactor">
    <cofactor evidence="20">
        <name>heme b</name>
        <dbReference type="ChEBI" id="CHEBI:60344"/>
    </cofactor>
    <text evidence="20">Binds 2 heme groups non-covalently.</text>
</comment>
<keyword evidence="13 19" id="KW-0408">Iron</keyword>
<dbReference type="Pfam" id="PF00033">
    <property type="entry name" value="Cytochrome_B"/>
    <property type="match status" value="1"/>
</dbReference>
<dbReference type="Pfam" id="PF00032">
    <property type="entry name" value="Cytochrom_B_C"/>
    <property type="match status" value="1"/>
</dbReference>
<evidence type="ECO:0000256" key="11">
    <source>
        <dbReference type="ARBA" id="ARBA00022982"/>
    </source>
</evidence>
<sequence length="382" mass="43855">MMSLFNPIRKTHPVIKIINGSLIDLPSPSNISSWWNFGSLLAICLMTQILTGLFLTMYYSANTELAFFSVNYICRNVNYGWLIRTLHANGASFFFICIYLHIGRGIYYESFNLKLTWLIGVIILFLLMATAFMGYVLPWGQMSFWGATVITNLLSAIPYLGTMLVNWIWGGFAVDNATLTRFYTFHFLFPFIILMLTMIHLLFLHQTGSNNPLGINSNIDKIPFHPFFTFKDLIGFIILIFILCLLTLIDPYLLGDPDNFIPANPLVTPIHIQPEWYFLFAYAILRSIPNKLGGVIALVMSILILAILPFTSNKKIQGIQFYPLNQILFWSLITTIILLTWIGARPVEMPYILTGQILTLIYFSYFIINPILNKFWDKLIFN</sequence>
<dbReference type="GO" id="GO:0006122">
    <property type="term" value="P:mitochondrial electron transport, ubiquinol to cytochrome c"/>
    <property type="evidence" value="ECO:0007669"/>
    <property type="project" value="TreeGrafter"/>
</dbReference>
<gene>
    <name evidence="23" type="primary">CYTB</name>
</gene>
<dbReference type="PANTHER" id="PTHR19271">
    <property type="entry name" value="CYTOCHROME B"/>
    <property type="match status" value="1"/>
</dbReference>
<dbReference type="InterPro" id="IPR048259">
    <property type="entry name" value="Cytochrome_b_N_euk/bac"/>
</dbReference>
<dbReference type="FunFam" id="1.20.810.10:FF:000002">
    <property type="entry name" value="Cytochrome b"/>
    <property type="match status" value="1"/>
</dbReference>
<evidence type="ECO:0000256" key="7">
    <source>
        <dbReference type="ARBA" id="ARBA00022660"/>
    </source>
</evidence>
<evidence type="ECO:0000256" key="13">
    <source>
        <dbReference type="ARBA" id="ARBA00023004"/>
    </source>
</evidence>
<feature type="transmembrane region" description="Helical" evidence="20">
    <location>
        <begin position="40"/>
        <end position="61"/>
    </location>
</feature>
<evidence type="ECO:0000256" key="3">
    <source>
        <dbReference type="ARBA" id="ARBA00011649"/>
    </source>
</evidence>
<evidence type="ECO:0000256" key="2">
    <source>
        <dbReference type="ARBA" id="ARBA00004448"/>
    </source>
</evidence>
<dbReference type="PROSITE" id="PS51002">
    <property type="entry name" value="CYTB_NTER"/>
    <property type="match status" value="1"/>
</dbReference>
<keyword evidence="10" id="KW-0999">Mitochondrion inner membrane</keyword>
<feature type="transmembrane region" description="Helical" evidence="20">
    <location>
        <begin position="233"/>
        <end position="254"/>
    </location>
</feature>
<evidence type="ECO:0000256" key="6">
    <source>
        <dbReference type="ARBA" id="ARBA00022617"/>
    </source>
</evidence>
<feature type="binding site" description="axial binding residue" evidence="19">
    <location>
        <position position="200"/>
    </location>
    <ligand>
        <name>heme b</name>
        <dbReference type="ChEBI" id="CHEBI:60344"/>
        <label>b566</label>
    </ligand>
    <ligandPart>
        <name>Fe</name>
        <dbReference type="ChEBI" id="CHEBI:18248"/>
    </ligandPart>
</feature>
<dbReference type="EMBL" id="KT371376">
    <property type="protein sequence ID" value="AMJ17328.1"/>
    <property type="molecule type" value="Genomic_DNA"/>
</dbReference>
<evidence type="ECO:0000256" key="4">
    <source>
        <dbReference type="ARBA" id="ARBA00013531"/>
    </source>
</evidence>
<proteinExistence type="inferred from homology"/>
<evidence type="ECO:0000256" key="19">
    <source>
        <dbReference type="PIRSR" id="PIRSR038885-2"/>
    </source>
</evidence>
<dbReference type="GO" id="GO:0046872">
    <property type="term" value="F:metal ion binding"/>
    <property type="evidence" value="ECO:0007669"/>
    <property type="project" value="UniProtKB-UniRule"/>
</dbReference>
<keyword evidence="5 20" id="KW-0813">Transport</keyword>
<evidence type="ECO:0000256" key="8">
    <source>
        <dbReference type="ARBA" id="ARBA00022692"/>
    </source>
</evidence>
<comment type="subunit">
    <text evidence="3">The main subunits of complex b-c1 are: cytochrome b, cytochrome c1 and the Rieske protein.</text>
</comment>
<organism evidence="23">
    <name type="scientific">Telchinia kalinzu</name>
    <dbReference type="NCBI Taxonomy" id="1777086"/>
    <lineage>
        <taxon>Eukaryota</taxon>
        <taxon>Metazoa</taxon>
        <taxon>Ecdysozoa</taxon>
        <taxon>Arthropoda</taxon>
        <taxon>Hexapoda</taxon>
        <taxon>Insecta</taxon>
        <taxon>Pterygota</taxon>
        <taxon>Neoptera</taxon>
        <taxon>Endopterygota</taxon>
        <taxon>Lepidoptera</taxon>
        <taxon>Glossata</taxon>
        <taxon>Ditrysia</taxon>
        <taxon>Papilionoidea</taxon>
        <taxon>Nymphalidae</taxon>
        <taxon>Heliconiinae</taxon>
        <taxon>Acraeini</taxon>
        <taxon>Telchinia</taxon>
    </lineage>
</organism>
<dbReference type="PIRSF" id="PIRSF038885">
    <property type="entry name" value="COB"/>
    <property type="match status" value="1"/>
</dbReference>